<evidence type="ECO:0000256" key="2">
    <source>
        <dbReference type="ARBA" id="ARBA00022729"/>
    </source>
</evidence>
<keyword evidence="6" id="KW-1133">Transmembrane helix</keyword>
<dbReference type="InterPro" id="IPR036249">
    <property type="entry name" value="Thioredoxin-like_sf"/>
</dbReference>
<dbReference type="SUPFAM" id="SSF52833">
    <property type="entry name" value="Thioredoxin-like"/>
    <property type="match status" value="1"/>
</dbReference>
<evidence type="ECO:0000256" key="4">
    <source>
        <dbReference type="ARBA" id="ARBA00023157"/>
    </source>
</evidence>
<evidence type="ECO:0000313" key="9">
    <source>
        <dbReference type="Proteomes" id="UP000230033"/>
    </source>
</evidence>
<feature type="domain" description="Thioredoxin" evidence="7">
    <location>
        <begin position="49"/>
        <end position="253"/>
    </location>
</feature>
<evidence type="ECO:0000256" key="1">
    <source>
        <dbReference type="ARBA" id="ARBA00005791"/>
    </source>
</evidence>
<dbReference type="InterPro" id="IPR012336">
    <property type="entry name" value="Thioredoxin-like_fold"/>
</dbReference>
<comment type="caution">
    <text evidence="8">The sequence shown here is derived from an EMBL/GenBank/DDBJ whole genome shotgun (WGS) entry which is preliminary data.</text>
</comment>
<dbReference type="Proteomes" id="UP000230033">
    <property type="component" value="Unassembled WGS sequence"/>
</dbReference>
<dbReference type="EMBL" id="PEZJ01000004">
    <property type="protein sequence ID" value="PIS14172.1"/>
    <property type="molecule type" value="Genomic_DNA"/>
</dbReference>
<name>A0A2H0WNE9_9BACT</name>
<dbReference type="Pfam" id="PF13462">
    <property type="entry name" value="Thioredoxin_4"/>
    <property type="match status" value="1"/>
</dbReference>
<evidence type="ECO:0000256" key="6">
    <source>
        <dbReference type="SAM" id="Phobius"/>
    </source>
</evidence>
<keyword evidence="6" id="KW-0812">Transmembrane</keyword>
<evidence type="ECO:0000259" key="7">
    <source>
        <dbReference type="PROSITE" id="PS51352"/>
    </source>
</evidence>
<keyword evidence="6" id="KW-0472">Membrane</keyword>
<keyword evidence="5" id="KW-0676">Redox-active center</keyword>
<evidence type="ECO:0000313" key="8">
    <source>
        <dbReference type="EMBL" id="PIS14172.1"/>
    </source>
</evidence>
<organism evidence="8 9">
    <name type="scientific">Candidatus Shapirobacteria bacterium CG09_land_8_20_14_0_10_47_13</name>
    <dbReference type="NCBI Taxonomy" id="1974481"/>
    <lineage>
        <taxon>Bacteria</taxon>
        <taxon>Candidatus Shapironibacteriota</taxon>
    </lineage>
</organism>
<comment type="similarity">
    <text evidence="1">Belongs to the thioredoxin family. DsbA subfamily.</text>
</comment>
<reference evidence="9" key="1">
    <citation type="submission" date="2017-09" db="EMBL/GenBank/DDBJ databases">
        <title>Depth-based differentiation of microbial function through sediment-hosted aquifers and enrichment of novel symbionts in the deep terrestrial subsurface.</title>
        <authorList>
            <person name="Probst A.J."/>
            <person name="Ladd B."/>
            <person name="Jarett J.K."/>
            <person name="Geller-Mcgrath D.E."/>
            <person name="Sieber C.M.K."/>
            <person name="Emerson J.B."/>
            <person name="Anantharaman K."/>
            <person name="Thomas B.C."/>
            <person name="Malmstrom R."/>
            <person name="Stieglmeier M."/>
            <person name="Klingl A."/>
            <person name="Woyke T."/>
            <person name="Ryan C.M."/>
            <person name="Banfield J.F."/>
        </authorList>
    </citation>
    <scope>NUCLEOTIDE SEQUENCE [LARGE SCALE GENOMIC DNA]</scope>
</reference>
<dbReference type="AlphaFoldDB" id="A0A2H0WNE9"/>
<gene>
    <name evidence="8" type="ORF">COT65_00295</name>
</gene>
<evidence type="ECO:0000256" key="5">
    <source>
        <dbReference type="ARBA" id="ARBA00023284"/>
    </source>
</evidence>
<keyword evidence="3" id="KW-0560">Oxidoreductase</keyword>
<dbReference type="PANTHER" id="PTHR13887">
    <property type="entry name" value="GLUTATHIONE S-TRANSFERASE KAPPA"/>
    <property type="match status" value="1"/>
</dbReference>
<evidence type="ECO:0000256" key="3">
    <source>
        <dbReference type="ARBA" id="ARBA00023002"/>
    </source>
</evidence>
<dbReference type="PROSITE" id="PS51352">
    <property type="entry name" value="THIOREDOXIN_2"/>
    <property type="match status" value="1"/>
</dbReference>
<keyword evidence="2" id="KW-0732">Signal</keyword>
<sequence length="255" mass="27495">MNNPNQRNEFFWITLVVASFLLGHLITKNQYLEQKPGGSQAVAQNGGANLAVPTVPAVAGNQAAPTGEQVFPSADNVPKVTAADHLRGKTNASITLVEYSDLECPFCKRFHPTMQKILADYKGQVNWVYRHYPLPFHANGNPAALGAECAADQGGNDLFWEYVDGIFAEASLTADTITAVAQKVGLDKTKFDTCFQSKKYQKVIDEQLAGGQQAGINGTPGTVLINNKTGKTQLIVGALPYEEIKKTIDAALAEK</sequence>
<dbReference type="GO" id="GO:0016491">
    <property type="term" value="F:oxidoreductase activity"/>
    <property type="evidence" value="ECO:0007669"/>
    <property type="project" value="UniProtKB-KW"/>
</dbReference>
<keyword evidence="4" id="KW-1015">Disulfide bond</keyword>
<protein>
    <submittedName>
        <fullName evidence="8">Disulfide bond formation protein DsbA</fullName>
    </submittedName>
</protein>
<accession>A0A2H0WNE9</accession>
<feature type="transmembrane region" description="Helical" evidence="6">
    <location>
        <begin position="9"/>
        <end position="26"/>
    </location>
</feature>
<dbReference type="Gene3D" id="3.40.30.10">
    <property type="entry name" value="Glutaredoxin"/>
    <property type="match status" value="1"/>
</dbReference>
<proteinExistence type="inferred from homology"/>
<dbReference type="PANTHER" id="PTHR13887:SF14">
    <property type="entry name" value="DISULFIDE BOND FORMATION PROTEIN D"/>
    <property type="match status" value="1"/>
</dbReference>
<dbReference type="InterPro" id="IPR013766">
    <property type="entry name" value="Thioredoxin_domain"/>
</dbReference>